<accession>A8IPQ1</accession>
<dbReference type="KEGG" id="azc:AZC_0669"/>
<reference evidence="2 3" key="6">
    <citation type="journal article" date="2011" name="Appl. Environ. Microbiol.">
        <title>Involvement of the azorhizobial chromosome partition gene (parA) in the onset of bacteroid differentiation during Sesbania rostrata stem nodule development.</title>
        <authorList>
            <person name="Liu CT."/>
            <person name="Lee KB."/>
            <person name="Wang YS."/>
            <person name="Peng MH."/>
            <person name="Lee KT."/>
            <person name="Suzuki S."/>
            <person name="Suzuki T."/>
            <person name="Oyaizu H."/>
        </authorList>
    </citation>
    <scope>NUCLEOTIDE SEQUENCE [LARGE SCALE GENOMIC DNA]</scope>
    <source>
        <strain evidence="3">ATCC 43989 / DSM 5975 / JCM 20966 / LMG 6465 / NBRC 14845 / NCIMB 13405 / ORS 571</strain>
    </source>
</reference>
<evidence type="ECO:0000313" key="2">
    <source>
        <dbReference type="EMBL" id="BAF86667.1"/>
    </source>
</evidence>
<reference evidence="2 3" key="5">
    <citation type="journal article" date="2010" name="Appl. Environ. Microbiol.">
        <title>phrR-like gene praR of Azorhizobium caulinodans ORS571 is essential for symbiosis with Sesbania rostrata and is involved in expression of reb genes.</title>
        <authorList>
            <person name="Akiba N."/>
            <person name="Aono T."/>
            <person name="Toyazaki H."/>
            <person name="Sato S."/>
            <person name="Oyaizu H."/>
        </authorList>
    </citation>
    <scope>NUCLEOTIDE SEQUENCE [LARGE SCALE GENOMIC DNA]</scope>
    <source>
        <strain evidence="3">ATCC 43989 / DSM 5975 / JCM 20966 / LMG 6465 / NBRC 14845 / NCIMB 13405 / ORS 571</strain>
    </source>
</reference>
<proteinExistence type="predicted"/>
<reference evidence="2 3" key="3">
    <citation type="journal article" date="2008" name="BMC Genomics">
        <title>The genome of the versatile nitrogen fixer Azorhizobium caulinodans ORS571.</title>
        <authorList>
            <person name="Lee KB."/>
            <person name="Backer P.D."/>
            <person name="Aono T."/>
            <person name="Liu CT."/>
            <person name="Suzuki S."/>
            <person name="Suzuki T."/>
            <person name="Kaneko T."/>
            <person name="Yamada M."/>
            <person name="Tabata S."/>
            <person name="Kupfer D.M."/>
            <person name="Najar F.Z."/>
            <person name="Wiley G.B."/>
            <person name="Roe B."/>
            <person name="Binnewies T.T."/>
            <person name="Ussery D.W."/>
            <person name="D'Haeze W."/>
            <person name="Herder J.D."/>
            <person name="Gevers D."/>
            <person name="Vereecke D."/>
            <person name="Holsters M."/>
            <person name="Oyaizu H."/>
        </authorList>
    </citation>
    <scope>NUCLEOTIDE SEQUENCE [LARGE SCALE GENOMIC DNA]</scope>
    <source>
        <strain evidence="3">ATCC 43989 / DSM 5975 / JCM 20966 / LMG 6465 / NBRC 14845 / NCIMB 13405 / ORS 571</strain>
    </source>
</reference>
<gene>
    <name evidence="2" type="ordered locus">AZC_0669</name>
</gene>
<keyword evidence="3" id="KW-1185">Reference proteome</keyword>
<dbReference type="AlphaFoldDB" id="A8IPQ1"/>
<reference evidence="3" key="2">
    <citation type="submission" date="2007-04" db="EMBL/GenBank/DDBJ databases">
        <title>Complete genome sequence of the nitrogen-fixing bacterium Azorhizobium caulinodans ORS571.</title>
        <authorList>
            <person name="Lee K.B."/>
            <person name="Backer P.D."/>
            <person name="Aono T."/>
            <person name="Liu C.T."/>
            <person name="Suzuki S."/>
            <person name="Suzuki T."/>
            <person name="Kaneko T."/>
            <person name="Yamada M."/>
            <person name="Tabata S."/>
            <person name="Kupfer D.M."/>
            <person name="Najar F.Z."/>
            <person name="Wiley G.B."/>
            <person name="Roe B."/>
            <person name="Binnewies T."/>
            <person name="Ussery D."/>
            <person name="Vereecke D."/>
            <person name="Gevers D."/>
            <person name="Holsters M."/>
            <person name="Oyaizu H."/>
        </authorList>
    </citation>
    <scope>NUCLEOTIDE SEQUENCE [LARGE SCALE GENOMIC DNA]</scope>
    <source>
        <strain evidence="3">ATCC 43989 / DSM 5975 / JCM 20966 / LMG 6465 / NBRC 14845 / NCIMB 13405 / ORS 571</strain>
    </source>
</reference>
<protein>
    <submittedName>
        <fullName evidence="2">Uncharacterized protein</fullName>
    </submittedName>
</protein>
<reference evidence="2 3" key="1">
    <citation type="journal article" date="2007" name="Appl. Environ. Microbiol.">
        <title>Rhizobial factors required for stem nodule maturation and maintenance in Sesbania rostrata-Azorhizobium caulinodans ORS571 symbiosis.</title>
        <authorList>
            <person name="Suzuki S."/>
            <person name="Aono T."/>
            <person name="Lee KB."/>
            <person name="Suzuki T."/>
            <person name="Liu CT."/>
            <person name="Miwa H."/>
            <person name="Wakao S."/>
            <person name="Iki T."/>
            <person name="Oyaizu H."/>
        </authorList>
    </citation>
    <scope>NUCLEOTIDE SEQUENCE [LARGE SCALE GENOMIC DNA]</scope>
    <source>
        <strain evidence="3">ATCC 43989 / DSM 5975 / JCM 20966 / LMG 6465 / NBRC 14845 / NCIMB 13405 / ORS 571</strain>
    </source>
</reference>
<evidence type="ECO:0000256" key="1">
    <source>
        <dbReference type="SAM" id="MobiDB-lite"/>
    </source>
</evidence>
<feature type="region of interest" description="Disordered" evidence="1">
    <location>
        <begin position="1"/>
        <end position="21"/>
    </location>
</feature>
<evidence type="ECO:0000313" key="3">
    <source>
        <dbReference type="Proteomes" id="UP000000270"/>
    </source>
</evidence>
<dbReference type="EMBL" id="AP009384">
    <property type="protein sequence ID" value="BAF86667.1"/>
    <property type="molecule type" value="Genomic_DNA"/>
</dbReference>
<organism evidence="2 3">
    <name type="scientific">Azorhizobium caulinodans (strain ATCC 43989 / DSM 5975 / JCM 20966 / LMG 6465 / NBRC 14845 / NCIMB 13405 / ORS 571)</name>
    <dbReference type="NCBI Taxonomy" id="438753"/>
    <lineage>
        <taxon>Bacteria</taxon>
        <taxon>Pseudomonadati</taxon>
        <taxon>Pseudomonadota</taxon>
        <taxon>Alphaproteobacteria</taxon>
        <taxon>Hyphomicrobiales</taxon>
        <taxon>Xanthobacteraceae</taxon>
        <taxon>Azorhizobium</taxon>
    </lineage>
</organism>
<name>A8IPQ1_AZOC5</name>
<dbReference type="STRING" id="438753.AZC_0669"/>
<dbReference type="HOGENOM" id="CLU_1270151_0_0_5"/>
<dbReference type="Proteomes" id="UP000000270">
    <property type="component" value="Chromosome"/>
</dbReference>
<reference evidence="2 3" key="4">
    <citation type="journal article" date="2009" name="Appl. Environ. Microbiol.">
        <title>Comparative genome-wide transcriptional profiling of Azorhizobium caulinodans ORS571 grown under free-living and symbiotic conditions.</title>
        <authorList>
            <person name="Tsukada S."/>
            <person name="Aono T."/>
            <person name="Akiba N."/>
            <person name="Lee KB."/>
            <person name="Liu CT."/>
            <person name="Toyazaki H."/>
            <person name="Oyaizu H."/>
        </authorList>
    </citation>
    <scope>NUCLEOTIDE SEQUENCE [LARGE SCALE GENOMIC DNA]</scope>
    <source>
        <strain evidence="3">ATCC 43989 / DSM 5975 / JCM 20966 / LMG 6465 / NBRC 14845 / NCIMB 13405 / ORS 571</strain>
    </source>
</reference>
<sequence>MRLRPYPPDRPRANKTQGRSNAPARFLAFAQFKQAIAQKLEIDPRSHPSYDPASANSQEELICLNPELAEISSLPPRGFGRNSKEIRPSRVPPDFKSVIGSHGTHPQVSRFCRGSSATLAVHRGPSGDQAMNREANAPMQTSLHIWIDGRRHVLRTLNDAVVLVRGIQHPLTEYCELLVDQIEAAASPDLQARAWRAITTWIEAVRATAPGVMLHAA</sequence>